<name>A0A6G1I0Y6_9PEZI</name>
<evidence type="ECO:0000313" key="20">
    <source>
        <dbReference type="EMBL" id="KAF2401973.1"/>
    </source>
</evidence>
<dbReference type="EC" id="2.7.13.3" evidence="3"/>
<dbReference type="GO" id="GO:0000155">
    <property type="term" value="F:phosphorelay sensor kinase activity"/>
    <property type="evidence" value="ECO:0007669"/>
    <property type="project" value="InterPro"/>
</dbReference>
<keyword evidence="6 17" id="KW-0812">Transmembrane</keyword>
<feature type="compositionally biased region" description="Basic and acidic residues" evidence="16">
    <location>
        <begin position="893"/>
        <end position="908"/>
    </location>
</feature>
<dbReference type="PROSITE" id="PS50110">
    <property type="entry name" value="RESPONSE_REGULATORY"/>
    <property type="match status" value="1"/>
</dbReference>
<dbReference type="SMART" id="SM00388">
    <property type="entry name" value="HisKA"/>
    <property type="match status" value="1"/>
</dbReference>
<evidence type="ECO:0000256" key="7">
    <source>
        <dbReference type="ARBA" id="ARBA00022741"/>
    </source>
</evidence>
<evidence type="ECO:0000256" key="17">
    <source>
        <dbReference type="SAM" id="Phobius"/>
    </source>
</evidence>
<evidence type="ECO:0000256" key="12">
    <source>
        <dbReference type="ARBA" id="ARBA00023136"/>
    </source>
</evidence>
<dbReference type="InterPro" id="IPR005467">
    <property type="entry name" value="His_kinase_dom"/>
</dbReference>
<feature type="compositionally biased region" description="Low complexity" evidence="16">
    <location>
        <begin position="1106"/>
        <end position="1120"/>
    </location>
</feature>
<sequence length="1145" mass="124423">MRIGIRWQLAALVVIASLIGLAVVTIATWVTNHSFVLDIRSQRLALTASLKAGQIAASLLLIQSSVGSISTRILIQSALQRYNDQGNDTDANWVRANQDLVTALNGAQQNGILLQAKVFSKNDTETGNNTLLQATGSDLGHHWRLPYDDDNGTAVYLGADNPLAYPDTLYPNLTYTMVKDERGLDVWRAVFNTEVLGRKSVLLLGPWQVNQSSSLVSLTVPIINNTSETDIMAYMTVVVNAQLATQVVSSPEGLDDTGVTMLIGPANASNRFPSGIVNASTRAPDSADVRFVIAPNNALGRHNAHSYGKTPYFSYDKFPAVKKAITKPPRGVNGAGSVISTKNEQGDNVAIGFAHPTTDLVDWWVIVEQSHDEVWAPIKRLRNILVGCVFGTAAVLIFLAIPMAHFSTAPIRRLRDATRNSVAPPNYASNGHGDGQSSTPHDEDDDDDYEYARKEGFLATISSWRHVHRPTRQERKDEQRKRAFRIPGKVKDRKHIVHDELTDLTATFNEMSDELVVNYEKLEERVKQRTAELEESKKAAEAANEMKTLFVANISHELKTPLNGIIGTAQTAQAESNIANLKRDMRTIYSQGDLLNQLIQDLLSFSKNQVGHSIVLDEREFRLRDIYTQVYAVFNRTAKERGINLTVEFEGPPDYNNVDSGFRDRKDFGPPGTGRVRDMLVWGDKTRILQVIINLTSNSLKFTPKGGSVVVKIRCTGETDPSVSRKGSMLSRSNHSGRNSRNRIYSNSSETSEAPSASRLAPVVATANEINALERPAGLSGSAAATTRAASPPVGARELMFEWEVQDTGPGVPASLQEKVFEPFFQGDMALSKKYSGTGLGLSICAQLAKLMGGDIRLQSDEGQGSVFTMRIPLKQIGSRADSTASSISGARLSRDSFSDSERPDDVSPVRPNPSKAAASSTPSFFDAGTEPRLVGYSVPFFTTTSSPSAEPSEGEKAAQQAADDAEAADGRALKILVAEDNKMNQVVVCRMLKLEKIYDVKVAEDGARALEMVKDSMATHNEYDLIFMDVQMPNMDGLEATRLIRTAGFRGPIVALSAYSDDTNVKGCHDAGMDDFVSKPIQLARLKLVLKTFCSQEYEANRVSAGGVTTPPATTPAAAGGDGTSSPRRRTMSGPGSPGISPLS</sequence>
<feature type="region of interest" description="Disordered" evidence="16">
    <location>
        <begin position="879"/>
        <end position="927"/>
    </location>
</feature>
<dbReference type="FunFam" id="3.40.50.2300:FF:000289">
    <property type="entry name" value="Osmosensing histidine protein kinase SLN1"/>
    <property type="match status" value="1"/>
</dbReference>
<keyword evidence="9" id="KW-0067">ATP-binding</keyword>
<evidence type="ECO:0000256" key="15">
    <source>
        <dbReference type="SAM" id="Coils"/>
    </source>
</evidence>
<feature type="region of interest" description="Disordered" evidence="16">
    <location>
        <begin position="945"/>
        <end position="965"/>
    </location>
</feature>
<keyword evidence="10 17" id="KW-1133">Transmembrane helix</keyword>
<keyword evidence="12 17" id="KW-0472">Membrane</keyword>
<keyword evidence="15" id="KW-0175">Coiled coil</keyword>
<feature type="domain" description="Response regulatory" evidence="19">
    <location>
        <begin position="975"/>
        <end position="1095"/>
    </location>
</feature>
<dbReference type="InterPro" id="IPR036097">
    <property type="entry name" value="HisK_dim/P_sf"/>
</dbReference>
<evidence type="ECO:0000259" key="18">
    <source>
        <dbReference type="PROSITE" id="PS50109"/>
    </source>
</evidence>
<dbReference type="Gene3D" id="3.40.50.2300">
    <property type="match status" value="1"/>
</dbReference>
<evidence type="ECO:0000256" key="2">
    <source>
        <dbReference type="ARBA" id="ARBA00004370"/>
    </source>
</evidence>
<feature type="compositionally biased region" description="Low complexity" evidence="16">
    <location>
        <begin position="945"/>
        <end position="963"/>
    </location>
</feature>
<evidence type="ECO:0000256" key="9">
    <source>
        <dbReference type="ARBA" id="ARBA00022840"/>
    </source>
</evidence>
<feature type="coiled-coil region" evidence="15">
    <location>
        <begin position="512"/>
        <end position="546"/>
    </location>
</feature>
<keyword evidence="21" id="KW-1185">Reference proteome</keyword>
<feature type="region of interest" description="Disordered" evidence="16">
    <location>
        <begin position="421"/>
        <end position="448"/>
    </location>
</feature>
<feature type="transmembrane region" description="Helical" evidence="17">
    <location>
        <begin position="52"/>
        <end position="75"/>
    </location>
</feature>
<feature type="region of interest" description="Disordered" evidence="16">
    <location>
        <begin position="1106"/>
        <end position="1145"/>
    </location>
</feature>
<evidence type="ECO:0000313" key="21">
    <source>
        <dbReference type="Proteomes" id="UP000799640"/>
    </source>
</evidence>
<dbReference type="Proteomes" id="UP000799640">
    <property type="component" value="Unassembled WGS sequence"/>
</dbReference>
<dbReference type="CDD" id="cd16922">
    <property type="entry name" value="HATPase_EvgS-ArcB-TorS-like"/>
    <property type="match status" value="1"/>
</dbReference>
<evidence type="ECO:0000259" key="19">
    <source>
        <dbReference type="PROSITE" id="PS50110"/>
    </source>
</evidence>
<dbReference type="PRINTS" id="PR00344">
    <property type="entry name" value="BCTRLSENSOR"/>
</dbReference>
<dbReference type="InterPro" id="IPR001789">
    <property type="entry name" value="Sig_transdc_resp-reg_receiver"/>
</dbReference>
<dbReference type="PROSITE" id="PS50109">
    <property type="entry name" value="HIS_KIN"/>
    <property type="match status" value="1"/>
</dbReference>
<dbReference type="InterPro" id="IPR004358">
    <property type="entry name" value="Sig_transdc_His_kin-like_C"/>
</dbReference>
<gene>
    <name evidence="20" type="ORF">EJ06DRAFT_370004</name>
</gene>
<proteinExistence type="predicted"/>
<reference evidence="20" key="1">
    <citation type="journal article" date="2020" name="Stud. Mycol.">
        <title>101 Dothideomycetes genomes: a test case for predicting lifestyles and emergence of pathogens.</title>
        <authorList>
            <person name="Haridas S."/>
            <person name="Albert R."/>
            <person name="Binder M."/>
            <person name="Bloem J."/>
            <person name="Labutti K."/>
            <person name="Salamov A."/>
            <person name="Andreopoulos B."/>
            <person name="Baker S."/>
            <person name="Barry K."/>
            <person name="Bills G."/>
            <person name="Bluhm B."/>
            <person name="Cannon C."/>
            <person name="Castanera R."/>
            <person name="Culley D."/>
            <person name="Daum C."/>
            <person name="Ezra D."/>
            <person name="Gonzalez J."/>
            <person name="Henrissat B."/>
            <person name="Kuo A."/>
            <person name="Liang C."/>
            <person name="Lipzen A."/>
            <person name="Lutzoni F."/>
            <person name="Magnuson J."/>
            <person name="Mondo S."/>
            <person name="Nolan M."/>
            <person name="Ohm R."/>
            <person name="Pangilinan J."/>
            <person name="Park H.-J."/>
            <person name="Ramirez L."/>
            <person name="Alfaro M."/>
            <person name="Sun H."/>
            <person name="Tritt A."/>
            <person name="Yoshinaga Y."/>
            <person name="Zwiers L.-H."/>
            <person name="Turgeon B."/>
            <person name="Goodwin S."/>
            <person name="Spatafora J."/>
            <person name="Crous P."/>
            <person name="Grigoriev I."/>
        </authorList>
    </citation>
    <scope>NUCLEOTIDE SEQUENCE</scope>
    <source>
        <strain evidence="20">CBS 262.69</strain>
    </source>
</reference>
<evidence type="ECO:0000256" key="10">
    <source>
        <dbReference type="ARBA" id="ARBA00022989"/>
    </source>
</evidence>
<dbReference type="Pfam" id="PF00072">
    <property type="entry name" value="Response_reg"/>
    <property type="match status" value="1"/>
</dbReference>
<keyword evidence="13" id="KW-0325">Glycoprotein</keyword>
<dbReference type="EMBL" id="ML996692">
    <property type="protein sequence ID" value="KAF2401973.1"/>
    <property type="molecule type" value="Genomic_DNA"/>
</dbReference>
<dbReference type="CDD" id="cd00082">
    <property type="entry name" value="HisKA"/>
    <property type="match status" value="1"/>
</dbReference>
<dbReference type="SUPFAM" id="SSF52172">
    <property type="entry name" value="CheY-like"/>
    <property type="match status" value="1"/>
</dbReference>
<evidence type="ECO:0000256" key="4">
    <source>
        <dbReference type="ARBA" id="ARBA00022553"/>
    </source>
</evidence>
<dbReference type="OrthoDB" id="60033at2759"/>
<dbReference type="SUPFAM" id="SSF55874">
    <property type="entry name" value="ATPase domain of HSP90 chaperone/DNA topoisomerase II/histidine kinase"/>
    <property type="match status" value="1"/>
</dbReference>
<keyword evidence="11" id="KW-0902">Two-component regulatory system</keyword>
<feature type="region of interest" description="Disordered" evidence="16">
    <location>
        <begin position="719"/>
        <end position="760"/>
    </location>
</feature>
<dbReference type="GO" id="GO:0005524">
    <property type="term" value="F:ATP binding"/>
    <property type="evidence" value="ECO:0007669"/>
    <property type="project" value="UniProtKB-KW"/>
</dbReference>
<dbReference type="InterPro" id="IPR036890">
    <property type="entry name" value="HATPase_C_sf"/>
</dbReference>
<dbReference type="Gene3D" id="1.10.287.130">
    <property type="match status" value="1"/>
</dbReference>
<feature type="transmembrane region" description="Helical" evidence="17">
    <location>
        <begin position="384"/>
        <end position="406"/>
    </location>
</feature>
<keyword evidence="4 14" id="KW-0597">Phosphoprotein</keyword>
<comment type="subcellular location">
    <subcellularLocation>
        <location evidence="2">Membrane</location>
    </subcellularLocation>
</comment>
<dbReference type="Pfam" id="PF02518">
    <property type="entry name" value="HATPase_c"/>
    <property type="match status" value="1"/>
</dbReference>
<evidence type="ECO:0000256" key="16">
    <source>
        <dbReference type="SAM" id="MobiDB-lite"/>
    </source>
</evidence>
<feature type="transmembrane region" description="Helical" evidence="17">
    <location>
        <begin position="9"/>
        <end position="32"/>
    </location>
</feature>
<dbReference type="PANTHER" id="PTHR43047">
    <property type="entry name" value="TWO-COMPONENT HISTIDINE PROTEIN KINASE"/>
    <property type="match status" value="1"/>
</dbReference>
<keyword evidence="5" id="KW-0808">Transferase</keyword>
<dbReference type="InterPro" id="IPR003661">
    <property type="entry name" value="HisK_dim/P_dom"/>
</dbReference>
<evidence type="ECO:0000256" key="6">
    <source>
        <dbReference type="ARBA" id="ARBA00022692"/>
    </source>
</evidence>
<protein>
    <recommendedName>
        <fullName evidence="3">histidine kinase</fullName>
        <ecNumber evidence="3">2.7.13.3</ecNumber>
    </recommendedName>
</protein>
<accession>A0A6G1I0Y6</accession>
<evidence type="ECO:0000256" key="8">
    <source>
        <dbReference type="ARBA" id="ARBA00022777"/>
    </source>
</evidence>
<dbReference type="Gene3D" id="3.30.565.10">
    <property type="entry name" value="Histidine kinase-like ATPase, C-terminal domain"/>
    <property type="match status" value="1"/>
</dbReference>
<evidence type="ECO:0000256" key="1">
    <source>
        <dbReference type="ARBA" id="ARBA00000085"/>
    </source>
</evidence>
<feature type="modified residue" description="4-aspartylphosphate" evidence="14">
    <location>
        <position position="1030"/>
    </location>
</feature>
<dbReference type="InterPro" id="IPR003594">
    <property type="entry name" value="HATPase_dom"/>
</dbReference>
<dbReference type="AlphaFoldDB" id="A0A6G1I0Y6"/>
<dbReference type="GO" id="GO:0009927">
    <property type="term" value="F:histidine phosphotransfer kinase activity"/>
    <property type="evidence" value="ECO:0007669"/>
    <property type="project" value="TreeGrafter"/>
</dbReference>
<feature type="compositionally biased region" description="Polar residues" evidence="16">
    <location>
        <begin position="421"/>
        <end position="439"/>
    </location>
</feature>
<dbReference type="CDD" id="cd17546">
    <property type="entry name" value="REC_hyHK_CKI1_RcsC-like"/>
    <property type="match status" value="1"/>
</dbReference>
<feature type="compositionally biased region" description="Low complexity" evidence="16">
    <location>
        <begin position="1134"/>
        <end position="1145"/>
    </location>
</feature>
<evidence type="ECO:0000256" key="13">
    <source>
        <dbReference type="ARBA" id="ARBA00023180"/>
    </source>
</evidence>
<feature type="compositionally biased region" description="Low complexity" evidence="16">
    <location>
        <begin position="731"/>
        <end position="749"/>
    </location>
</feature>
<dbReference type="GO" id="GO:0005886">
    <property type="term" value="C:plasma membrane"/>
    <property type="evidence" value="ECO:0007669"/>
    <property type="project" value="TreeGrafter"/>
</dbReference>
<organism evidence="20 21">
    <name type="scientific">Trichodelitschia bisporula</name>
    <dbReference type="NCBI Taxonomy" id="703511"/>
    <lineage>
        <taxon>Eukaryota</taxon>
        <taxon>Fungi</taxon>
        <taxon>Dikarya</taxon>
        <taxon>Ascomycota</taxon>
        <taxon>Pezizomycotina</taxon>
        <taxon>Dothideomycetes</taxon>
        <taxon>Dothideomycetes incertae sedis</taxon>
        <taxon>Phaeotrichales</taxon>
        <taxon>Phaeotrichaceae</taxon>
        <taxon>Trichodelitschia</taxon>
    </lineage>
</organism>
<dbReference type="SMART" id="SM00448">
    <property type="entry name" value="REC"/>
    <property type="match status" value="1"/>
</dbReference>
<evidence type="ECO:0000256" key="14">
    <source>
        <dbReference type="PROSITE-ProRule" id="PRU00169"/>
    </source>
</evidence>
<evidence type="ECO:0000256" key="3">
    <source>
        <dbReference type="ARBA" id="ARBA00012438"/>
    </source>
</evidence>
<evidence type="ECO:0000256" key="5">
    <source>
        <dbReference type="ARBA" id="ARBA00022679"/>
    </source>
</evidence>
<dbReference type="InterPro" id="IPR011006">
    <property type="entry name" value="CheY-like_superfamily"/>
</dbReference>
<dbReference type="SUPFAM" id="SSF47384">
    <property type="entry name" value="Homodimeric domain of signal transducing histidine kinase"/>
    <property type="match status" value="1"/>
</dbReference>
<dbReference type="SMART" id="SM00387">
    <property type="entry name" value="HATPase_c"/>
    <property type="match status" value="1"/>
</dbReference>
<dbReference type="PANTHER" id="PTHR43047:SF72">
    <property type="entry name" value="OSMOSENSING HISTIDINE PROTEIN KINASE SLN1"/>
    <property type="match status" value="1"/>
</dbReference>
<feature type="domain" description="Histidine kinase" evidence="18">
    <location>
        <begin position="553"/>
        <end position="876"/>
    </location>
</feature>
<evidence type="ECO:0000256" key="11">
    <source>
        <dbReference type="ARBA" id="ARBA00023012"/>
    </source>
</evidence>
<dbReference type="GO" id="GO:0007234">
    <property type="term" value="P:osmosensory signaling via phosphorelay pathway"/>
    <property type="evidence" value="ECO:0007669"/>
    <property type="project" value="UniProtKB-ARBA"/>
</dbReference>
<keyword evidence="8" id="KW-0418">Kinase</keyword>
<keyword evidence="7" id="KW-0547">Nucleotide-binding</keyword>
<dbReference type="Pfam" id="PF00512">
    <property type="entry name" value="HisKA"/>
    <property type="match status" value="1"/>
</dbReference>
<comment type="catalytic activity">
    <reaction evidence="1">
        <text>ATP + protein L-histidine = ADP + protein N-phospho-L-histidine.</text>
        <dbReference type="EC" id="2.7.13.3"/>
    </reaction>
</comment>